<dbReference type="PANTHER" id="PTHR32308">
    <property type="entry name" value="LYASE BETA SUBUNIT, PUTATIVE (AFU_ORTHOLOGUE AFUA_4G13030)-RELATED"/>
    <property type="match status" value="1"/>
</dbReference>
<dbReference type="Gene3D" id="3.20.20.60">
    <property type="entry name" value="Phosphoenolpyruvate-binding domains"/>
    <property type="match status" value="1"/>
</dbReference>
<reference evidence="8 9" key="1">
    <citation type="submission" date="2016-10" db="EMBL/GenBank/DDBJ databases">
        <authorList>
            <person name="de Groot N.N."/>
        </authorList>
    </citation>
    <scope>NUCLEOTIDE SEQUENCE [LARGE SCALE GENOMIC DNA]</scope>
    <source>
        <strain evidence="8 9">S5-249</strain>
    </source>
</reference>
<keyword evidence="8" id="KW-0456">Lyase</keyword>
<dbReference type="InterPro" id="IPR005000">
    <property type="entry name" value="Aldolase/citrate-lyase_domain"/>
</dbReference>
<dbReference type="Proteomes" id="UP000198824">
    <property type="component" value="Unassembled WGS sequence"/>
</dbReference>
<dbReference type="STRING" id="1166337.SAMN05192580_1569"/>
<dbReference type="AlphaFoldDB" id="A0A1I6KCE6"/>
<evidence type="ECO:0000256" key="6">
    <source>
        <dbReference type="PIRSR" id="PIRSR015582-2"/>
    </source>
</evidence>
<evidence type="ECO:0000256" key="3">
    <source>
        <dbReference type="ARBA" id="ARBA00022723"/>
    </source>
</evidence>
<feature type="binding site" evidence="5">
    <location>
        <position position="64"/>
    </location>
    <ligand>
        <name>substrate</name>
    </ligand>
</feature>
<feature type="binding site" evidence="6">
    <location>
        <position position="113"/>
    </location>
    <ligand>
        <name>Mg(2+)</name>
        <dbReference type="ChEBI" id="CHEBI:18420"/>
    </ligand>
</feature>
<dbReference type="GO" id="GO:0000287">
    <property type="term" value="F:magnesium ion binding"/>
    <property type="evidence" value="ECO:0007669"/>
    <property type="project" value="TreeGrafter"/>
</dbReference>
<evidence type="ECO:0000256" key="5">
    <source>
        <dbReference type="PIRSR" id="PIRSR015582-1"/>
    </source>
</evidence>
<feature type="binding site" evidence="6">
    <location>
        <position position="139"/>
    </location>
    <ligand>
        <name>Mg(2+)</name>
        <dbReference type="ChEBI" id="CHEBI:18420"/>
    </ligand>
</feature>
<dbReference type="EMBL" id="FOZG01000001">
    <property type="protein sequence ID" value="SFR88913.1"/>
    <property type="molecule type" value="Genomic_DNA"/>
</dbReference>
<dbReference type="InterPro" id="IPR015813">
    <property type="entry name" value="Pyrv/PenolPyrv_kinase-like_dom"/>
</dbReference>
<comment type="similarity">
    <text evidence="2">Belongs to the HpcH/HpaI aldolase family.</text>
</comment>
<comment type="cofactor">
    <cofactor evidence="1">
        <name>Mg(2+)</name>
        <dbReference type="ChEBI" id="CHEBI:18420"/>
    </cofactor>
</comment>
<dbReference type="RefSeq" id="WP_093313011.1">
    <property type="nucleotide sequence ID" value="NZ_FOZG01000001.1"/>
</dbReference>
<keyword evidence="9" id="KW-1185">Reference proteome</keyword>
<dbReference type="GO" id="GO:0016829">
    <property type="term" value="F:lyase activity"/>
    <property type="evidence" value="ECO:0007669"/>
    <property type="project" value="UniProtKB-KW"/>
</dbReference>
<dbReference type="InterPro" id="IPR040442">
    <property type="entry name" value="Pyrv_kinase-like_dom_sf"/>
</dbReference>
<feature type="binding site" evidence="5">
    <location>
        <position position="113"/>
    </location>
    <ligand>
        <name>substrate</name>
    </ligand>
</feature>
<dbReference type="GO" id="GO:0006107">
    <property type="term" value="P:oxaloacetate metabolic process"/>
    <property type="evidence" value="ECO:0007669"/>
    <property type="project" value="TreeGrafter"/>
</dbReference>
<keyword evidence="4 6" id="KW-0460">Magnesium</keyword>
<dbReference type="OrthoDB" id="9800547at2"/>
<dbReference type="InterPro" id="IPR011206">
    <property type="entry name" value="Citrate_lyase_beta/mcl1/mcl2"/>
</dbReference>
<proteinExistence type="inferred from homology"/>
<organism evidence="8 9">
    <name type="scientific">Sphingomonas jatrophae</name>
    <dbReference type="NCBI Taxonomy" id="1166337"/>
    <lineage>
        <taxon>Bacteria</taxon>
        <taxon>Pseudomonadati</taxon>
        <taxon>Pseudomonadota</taxon>
        <taxon>Alphaproteobacteria</taxon>
        <taxon>Sphingomonadales</taxon>
        <taxon>Sphingomonadaceae</taxon>
        <taxon>Sphingomonas</taxon>
    </lineage>
</organism>
<evidence type="ECO:0000256" key="2">
    <source>
        <dbReference type="ARBA" id="ARBA00005568"/>
    </source>
</evidence>
<dbReference type="SUPFAM" id="SSF51621">
    <property type="entry name" value="Phosphoenolpyruvate/pyruvate domain"/>
    <property type="match status" value="1"/>
</dbReference>
<feature type="domain" description="HpcH/HpaI aldolase/citrate lyase" evidence="7">
    <location>
        <begin position="11"/>
        <end position="206"/>
    </location>
</feature>
<sequence length="262" mass="27103">MPAPLDFIAPLFVPANRPERFAKAAASGADAVILDLEDAVAPADKATARAALAKHFTKRPVLVRINAAGTPWHEDDLDAVSRLPLAAIMLPKAERVADCTRIAAIHPVVALIETAHGIAAARSLATSGSVARIAFGSIDFAADLGCDHVREALAPARGELVLAARLGGLSAPLDGVTTALSDPAVTADDARHARSLGFGGKLLIHPAQVAPVVEAFRPSPDELDWARRVLASGDGVARVDGTMVDAPVRARARAIMARGIGC</sequence>
<dbReference type="PANTHER" id="PTHR32308:SF10">
    <property type="entry name" value="CITRATE LYASE SUBUNIT BETA"/>
    <property type="match status" value="1"/>
</dbReference>
<dbReference type="PIRSF" id="PIRSF015582">
    <property type="entry name" value="Cit_lyase_B"/>
    <property type="match status" value="1"/>
</dbReference>
<keyword evidence="3 6" id="KW-0479">Metal-binding</keyword>
<evidence type="ECO:0000259" key="7">
    <source>
        <dbReference type="Pfam" id="PF03328"/>
    </source>
</evidence>
<accession>A0A1I6KCE6</accession>
<evidence type="ECO:0000313" key="8">
    <source>
        <dbReference type="EMBL" id="SFR88913.1"/>
    </source>
</evidence>
<protein>
    <submittedName>
        <fullName evidence="8">Citrate lyase subunit beta / citryl-CoA lyase</fullName>
    </submittedName>
</protein>
<evidence type="ECO:0000256" key="4">
    <source>
        <dbReference type="ARBA" id="ARBA00022842"/>
    </source>
</evidence>
<evidence type="ECO:0000256" key="1">
    <source>
        <dbReference type="ARBA" id="ARBA00001946"/>
    </source>
</evidence>
<name>A0A1I6KCE6_9SPHN</name>
<evidence type="ECO:0000313" key="9">
    <source>
        <dbReference type="Proteomes" id="UP000198824"/>
    </source>
</evidence>
<gene>
    <name evidence="8" type="ORF">SAMN05192580_1569</name>
</gene>
<dbReference type="Pfam" id="PF03328">
    <property type="entry name" value="HpcH_HpaI"/>
    <property type="match status" value="1"/>
</dbReference>